<dbReference type="Proteomes" id="UP000886689">
    <property type="component" value="Unassembled WGS sequence"/>
</dbReference>
<protein>
    <submittedName>
        <fullName evidence="6">DUF2309 family protein</fullName>
    </submittedName>
</protein>
<keyword evidence="1" id="KW-0813">Transport</keyword>
<accession>A0A9D7PSB8</accession>
<evidence type="ECO:0000313" key="7">
    <source>
        <dbReference type="Proteomes" id="UP000886689"/>
    </source>
</evidence>
<name>A0A9D7PSB8_9PROT</name>
<evidence type="ECO:0000313" key="6">
    <source>
        <dbReference type="EMBL" id="MBK8525103.1"/>
    </source>
</evidence>
<reference evidence="6" key="1">
    <citation type="submission" date="2020-10" db="EMBL/GenBank/DDBJ databases">
        <title>Connecting structure to function with the recovery of over 1000 high-quality activated sludge metagenome-assembled genomes encoding full-length rRNA genes using long-read sequencing.</title>
        <authorList>
            <person name="Singleton C.M."/>
            <person name="Petriglieri F."/>
            <person name="Kristensen J.M."/>
            <person name="Kirkegaard R.H."/>
            <person name="Michaelsen T.Y."/>
            <person name="Andersen M.H."/>
            <person name="Karst S.M."/>
            <person name="Dueholm M.S."/>
            <person name="Nielsen P.H."/>
            <person name="Albertsen M."/>
        </authorList>
    </citation>
    <scope>NUCLEOTIDE SEQUENCE</scope>
    <source>
        <strain evidence="6">Hirt_18-Q3-R61-65_BATAC.395</strain>
    </source>
</reference>
<evidence type="ECO:0000256" key="3">
    <source>
        <dbReference type="ARBA" id="ARBA00022723"/>
    </source>
</evidence>
<proteinExistence type="predicted"/>
<dbReference type="PANTHER" id="PTHR38344:SF1">
    <property type="entry name" value="INORGANIC CARBON TRANSPORTER SUBUNIT DABA-RELATED"/>
    <property type="match status" value="1"/>
</dbReference>
<gene>
    <name evidence="6" type="ORF">IPL58_14260</name>
</gene>
<keyword evidence="2" id="KW-1003">Cell membrane</keyword>
<evidence type="ECO:0000256" key="4">
    <source>
        <dbReference type="ARBA" id="ARBA00022833"/>
    </source>
</evidence>
<evidence type="ECO:0000256" key="1">
    <source>
        <dbReference type="ARBA" id="ARBA00022448"/>
    </source>
</evidence>
<keyword evidence="5" id="KW-0472">Membrane</keyword>
<sequence>MAWQAYRALAHRIRHRRAGTLGGERCAWCEWAAESRQPPGPRLGFSQSEQVDRVAGFLRSIGLIERFAPLVVIVGHGSNSANNPHLAAYDCGACSGRHGGPNARVFAAMANRPEVRAGVAAHGIVIPDSTWFLGAEHNTGDESVCWFDTADLPATHRAAFSSLCSDFDEATRRHAIERCRRFASAPRMPDATDATRHLVGRRHDWSQARPELGHATVAAAFIGRRSMSRGAFFDRRVFLISYDPVADEDGRVLEATLLAAGPVGAGIALEYYFSTVDNERFGCGTKIMHNLAGLLGVMEGASSDLRTGLPRQMIEIHEAMRLQVVIEQTREVVAAIYARQPPLRELIGNGWILVAVKEPVSGEIHRFDPVRGWLPWTPGDTPAVPLVANSAAWLGAHREPLPPALLAPPALLIPPALQEVLA</sequence>
<keyword evidence="4" id="KW-0862">Zinc</keyword>
<evidence type="ECO:0000256" key="5">
    <source>
        <dbReference type="ARBA" id="ARBA00023136"/>
    </source>
</evidence>
<dbReference type="Pfam" id="PF10070">
    <property type="entry name" value="DabA"/>
    <property type="match status" value="1"/>
</dbReference>
<organism evidence="6 7">
    <name type="scientific">Candidatus Proximibacter danicus</name>
    <dbReference type="NCBI Taxonomy" id="2954365"/>
    <lineage>
        <taxon>Bacteria</taxon>
        <taxon>Pseudomonadati</taxon>
        <taxon>Pseudomonadota</taxon>
        <taxon>Betaproteobacteria</taxon>
        <taxon>Candidatus Proximibacter</taxon>
    </lineage>
</organism>
<dbReference type="AlphaFoldDB" id="A0A9D7PSB8"/>
<dbReference type="InterPro" id="IPR018752">
    <property type="entry name" value="DabA"/>
</dbReference>
<evidence type="ECO:0000256" key="2">
    <source>
        <dbReference type="ARBA" id="ARBA00022475"/>
    </source>
</evidence>
<keyword evidence="3" id="KW-0479">Metal-binding</keyword>
<dbReference type="PANTHER" id="PTHR38344">
    <property type="entry name" value="UPF0753 PROTEIN AQ_863"/>
    <property type="match status" value="1"/>
</dbReference>
<dbReference type="GO" id="GO:0046872">
    <property type="term" value="F:metal ion binding"/>
    <property type="evidence" value="ECO:0007669"/>
    <property type="project" value="UniProtKB-KW"/>
</dbReference>
<comment type="caution">
    <text evidence="6">The sequence shown here is derived from an EMBL/GenBank/DDBJ whole genome shotgun (WGS) entry which is preliminary data.</text>
</comment>
<dbReference type="EMBL" id="JADJUC010000025">
    <property type="protein sequence ID" value="MBK8525103.1"/>
    <property type="molecule type" value="Genomic_DNA"/>
</dbReference>